<dbReference type="GO" id="GO:0003676">
    <property type="term" value="F:nucleic acid binding"/>
    <property type="evidence" value="ECO:0007669"/>
    <property type="project" value="InterPro"/>
</dbReference>
<evidence type="ECO:0000313" key="11">
    <source>
        <dbReference type="Proteomes" id="UP000615003"/>
    </source>
</evidence>
<name>A0A2K4XF61_PSEVC</name>
<evidence type="ECO:0000256" key="5">
    <source>
        <dbReference type="ARBA" id="ARBA00023157"/>
    </source>
</evidence>
<dbReference type="GO" id="GO:0016788">
    <property type="term" value="F:hydrolase activity, acting on ester bonds"/>
    <property type="evidence" value="ECO:0007669"/>
    <property type="project" value="InterPro"/>
</dbReference>
<dbReference type="Proteomes" id="UP000615003">
    <property type="component" value="Unassembled WGS sequence"/>
</dbReference>
<evidence type="ECO:0000256" key="6">
    <source>
        <dbReference type="ARBA" id="ARBA00023180"/>
    </source>
</evidence>
<dbReference type="CDD" id="cd11010">
    <property type="entry name" value="S1-P1_nuclease"/>
    <property type="match status" value="1"/>
</dbReference>
<keyword evidence="1" id="KW-0540">Nuclease</keyword>
<dbReference type="EMBL" id="LT965929">
    <property type="protein sequence ID" value="SOU42962.1"/>
    <property type="molecule type" value="Genomic_DNA"/>
</dbReference>
<evidence type="ECO:0000313" key="10">
    <source>
        <dbReference type="Proteomes" id="UP000238288"/>
    </source>
</evidence>
<dbReference type="InterPro" id="IPR003154">
    <property type="entry name" value="S1/P1nuclease"/>
</dbReference>
<evidence type="ECO:0000256" key="4">
    <source>
        <dbReference type="ARBA" id="ARBA00022801"/>
    </source>
</evidence>
<dbReference type="OrthoDB" id="267579at2"/>
<dbReference type="EMBL" id="AQGW01000025">
    <property type="protein sequence ID" value="MBE0384580.1"/>
    <property type="molecule type" value="Genomic_DNA"/>
</dbReference>
<dbReference type="GO" id="GO:0004519">
    <property type="term" value="F:endonuclease activity"/>
    <property type="evidence" value="ECO:0007669"/>
    <property type="project" value="UniProtKB-KW"/>
</dbReference>
<dbReference type="InterPro" id="IPR008947">
    <property type="entry name" value="PLipase_C/P1_nuclease_dom_sf"/>
</dbReference>
<sequence>MHSKIKYSISSALLISAIFTSSDSYAWGQNGHRVVGKIAESHLTQVTKRAITPFLDGESLAQISTWPDEMRSAPGDFWQKKSSRWHYINAAPGKSFSFKHEHTKNKESVSNILEGIHYSMQTLTDANSTLDAKQFSLRFLVHLVGDSHQPFHAGRGEDRGGNRIKVSFFNEETNLHSLWDTKLVENENLSFTEYAQFIDTNNSELIAQYLQSSPKTWVEESHNLAMKIYKYTNDEVGYSYIYNNTPIVKTRLQQAGIRLAGVLNALFDPSAKELETALKMPIK</sequence>
<keyword evidence="11" id="KW-1185">Reference proteome</keyword>
<protein>
    <submittedName>
        <fullName evidence="9">S1/P1 Nuclease</fullName>
    </submittedName>
</protein>
<feature type="signal peptide" evidence="7">
    <location>
        <begin position="1"/>
        <end position="26"/>
    </location>
</feature>
<feature type="chain" id="PRO_5014413990" evidence="7">
    <location>
        <begin position="27"/>
        <end position="283"/>
    </location>
</feature>
<evidence type="ECO:0000256" key="3">
    <source>
        <dbReference type="ARBA" id="ARBA00022759"/>
    </source>
</evidence>
<gene>
    <name evidence="9" type="ORF">PCAR9_B0492</name>
    <name evidence="8" type="ORF">PCARR_b0579</name>
</gene>
<evidence type="ECO:0000313" key="8">
    <source>
        <dbReference type="EMBL" id="MBE0384580.1"/>
    </source>
</evidence>
<evidence type="ECO:0000256" key="2">
    <source>
        <dbReference type="ARBA" id="ARBA00022723"/>
    </source>
</evidence>
<dbReference type="PANTHER" id="PTHR33146">
    <property type="entry name" value="ENDONUCLEASE 4"/>
    <property type="match status" value="1"/>
</dbReference>
<keyword evidence="6" id="KW-0325">Glycoprotein</keyword>
<dbReference type="GeneID" id="93665669"/>
<dbReference type="RefSeq" id="WP_104644026.1">
    <property type="nucleotide sequence ID" value="NZ_AQGW01000025.1"/>
</dbReference>
<keyword evidence="2" id="KW-0479">Metal-binding</keyword>
<reference evidence="8 11" key="1">
    <citation type="submission" date="2015-06" db="EMBL/GenBank/DDBJ databases">
        <title>Genome sequence of Pseudoalteromonas carrageenovora.</title>
        <authorList>
            <person name="Xie B.-B."/>
            <person name="Rong J.-C."/>
            <person name="Qin Q.-L."/>
            <person name="Zhang Y.-Z."/>
        </authorList>
    </citation>
    <scope>NUCLEOTIDE SEQUENCE [LARGE SCALE GENOMIC DNA]</scope>
    <source>
        <strain evidence="8 11">IAM 12662</strain>
    </source>
</reference>
<dbReference type="PANTHER" id="PTHR33146:SF26">
    <property type="entry name" value="ENDONUCLEASE 4"/>
    <property type="match status" value="1"/>
</dbReference>
<evidence type="ECO:0000313" key="9">
    <source>
        <dbReference type="EMBL" id="SOU42962.1"/>
    </source>
</evidence>
<dbReference type="GO" id="GO:0046872">
    <property type="term" value="F:metal ion binding"/>
    <property type="evidence" value="ECO:0007669"/>
    <property type="project" value="UniProtKB-KW"/>
</dbReference>
<dbReference type="Proteomes" id="UP000238288">
    <property type="component" value="Chromosome PCAR9b"/>
</dbReference>
<dbReference type="AlphaFoldDB" id="A0A2K4XF61"/>
<dbReference type="SUPFAM" id="SSF48537">
    <property type="entry name" value="Phospholipase C/P1 nuclease"/>
    <property type="match status" value="1"/>
</dbReference>
<accession>A0A2K4XF61</accession>
<keyword evidence="7" id="KW-0732">Signal</keyword>
<dbReference type="Pfam" id="PF02265">
    <property type="entry name" value="S1-P1_nuclease"/>
    <property type="match status" value="1"/>
</dbReference>
<evidence type="ECO:0000256" key="7">
    <source>
        <dbReference type="SAM" id="SignalP"/>
    </source>
</evidence>
<evidence type="ECO:0000256" key="1">
    <source>
        <dbReference type="ARBA" id="ARBA00022722"/>
    </source>
</evidence>
<dbReference type="GO" id="GO:0006308">
    <property type="term" value="P:DNA catabolic process"/>
    <property type="evidence" value="ECO:0007669"/>
    <property type="project" value="InterPro"/>
</dbReference>
<keyword evidence="3" id="KW-0255">Endonuclease</keyword>
<organism evidence="9 10">
    <name type="scientific">Pseudoalteromonas carrageenovora IAM 12662</name>
    <dbReference type="NCBI Taxonomy" id="1314868"/>
    <lineage>
        <taxon>Bacteria</taxon>
        <taxon>Pseudomonadati</taxon>
        <taxon>Pseudomonadota</taxon>
        <taxon>Gammaproteobacteria</taxon>
        <taxon>Alteromonadales</taxon>
        <taxon>Pseudoalteromonadaceae</taxon>
        <taxon>Pseudoalteromonas</taxon>
    </lineage>
</organism>
<dbReference type="Gene3D" id="1.10.575.10">
    <property type="entry name" value="P1 Nuclease"/>
    <property type="match status" value="1"/>
</dbReference>
<keyword evidence="4" id="KW-0378">Hydrolase</keyword>
<reference evidence="9 10" key="2">
    <citation type="submission" date="2017-11" db="EMBL/GenBank/DDBJ databases">
        <authorList>
            <person name="Han C.G."/>
        </authorList>
    </citation>
    <scope>NUCLEOTIDE SEQUENCE [LARGE SCALE GENOMIC DNA]</scope>
    <source>
        <strain evidence="10">ATCC 43555</strain>
        <strain evidence="9">ATCC43555</strain>
    </source>
</reference>
<proteinExistence type="predicted"/>
<keyword evidence="5" id="KW-1015">Disulfide bond</keyword>